<comment type="caution">
    <text evidence="17">The sequence shown here is derived from an EMBL/GenBank/DDBJ whole genome shotgun (WGS) entry which is preliminary data.</text>
</comment>
<evidence type="ECO:0000313" key="17">
    <source>
        <dbReference type="EMBL" id="KAK98863.1"/>
    </source>
</evidence>
<evidence type="ECO:0000256" key="2">
    <source>
        <dbReference type="ARBA" id="ARBA00004752"/>
    </source>
</evidence>
<keyword evidence="7" id="KW-0732">Signal</keyword>
<comment type="pathway">
    <text evidence="2">Cell wall biogenesis; peptidoglycan biosynthesis.</text>
</comment>
<dbReference type="Pfam" id="PF07943">
    <property type="entry name" value="PBP5_C"/>
    <property type="match status" value="1"/>
</dbReference>
<gene>
    <name evidence="17" type="ORF">L497_2011</name>
</gene>
<dbReference type="Proteomes" id="UP000026682">
    <property type="component" value="Unassembled WGS sequence"/>
</dbReference>
<dbReference type="GO" id="GO:0009252">
    <property type="term" value="P:peptidoglycan biosynthetic process"/>
    <property type="evidence" value="ECO:0007669"/>
    <property type="project" value="UniProtKB-UniPathway"/>
</dbReference>
<keyword evidence="11" id="KW-0961">Cell wall biogenesis/degradation</keyword>
<dbReference type="EC" id="3.4.16.4" evidence="4"/>
<dbReference type="PATRIC" id="fig|1331206.3.peg.374"/>
<dbReference type="InterPro" id="IPR001967">
    <property type="entry name" value="Peptidase_S11_N"/>
</dbReference>
<dbReference type="UniPathway" id="UPA00219"/>
<dbReference type="PANTHER" id="PTHR21581:SF6">
    <property type="entry name" value="TRAFFICKING PROTEIN PARTICLE COMPLEX SUBUNIT 12"/>
    <property type="match status" value="1"/>
</dbReference>
<comment type="similarity">
    <text evidence="3 15">Belongs to the peptidase S11 family.</text>
</comment>
<dbReference type="SUPFAM" id="SSF56601">
    <property type="entry name" value="beta-lactamase/transpeptidase-like"/>
    <property type="match status" value="1"/>
</dbReference>
<dbReference type="EMBL" id="JFZZ01000014">
    <property type="protein sequence ID" value="KAK98863.1"/>
    <property type="molecule type" value="Genomic_DNA"/>
</dbReference>
<evidence type="ECO:0000256" key="13">
    <source>
        <dbReference type="PIRSR" id="PIRSR618044-1"/>
    </source>
</evidence>
<dbReference type="InterPro" id="IPR037167">
    <property type="entry name" value="Peptidase_S11_C_sf"/>
</dbReference>
<keyword evidence="5" id="KW-0121">Carboxypeptidase</keyword>
<evidence type="ECO:0000256" key="9">
    <source>
        <dbReference type="ARBA" id="ARBA00022960"/>
    </source>
</evidence>
<accession>A0A158M7G5</accession>
<dbReference type="GO" id="GO:0071555">
    <property type="term" value="P:cell wall organization"/>
    <property type="evidence" value="ECO:0007669"/>
    <property type="project" value="UniProtKB-KW"/>
</dbReference>
<dbReference type="STRING" id="35814.BBB42_13325"/>
<keyword evidence="8 17" id="KW-0378">Hydrolase</keyword>
<evidence type="ECO:0000256" key="1">
    <source>
        <dbReference type="ARBA" id="ARBA00003217"/>
    </source>
</evidence>
<keyword evidence="6" id="KW-0645">Protease</keyword>
<dbReference type="InterPro" id="IPR012338">
    <property type="entry name" value="Beta-lactam/transpept-like"/>
</dbReference>
<evidence type="ECO:0000256" key="15">
    <source>
        <dbReference type="RuleBase" id="RU004016"/>
    </source>
</evidence>
<dbReference type="PANTHER" id="PTHR21581">
    <property type="entry name" value="D-ALANYL-D-ALANINE CARBOXYPEPTIDASE"/>
    <property type="match status" value="1"/>
</dbReference>
<evidence type="ECO:0000256" key="10">
    <source>
        <dbReference type="ARBA" id="ARBA00022984"/>
    </source>
</evidence>
<name>A0A158M7G5_9BORD</name>
<dbReference type="SMART" id="SM00936">
    <property type="entry name" value="PBP5_C"/>
    <property type="match status" value="1"/>
</dbReference>
<dbReference type="Pfam" id="PF00768">
    <property type="entry name" value="Peptidase_S11"/>
    <property type="match status" value="1"/>
</dbReference>
<dbReference type="SUPFAM" id="SSF69189">
    <property type="entry name" value="Penicillin-binding protein associated domain"/>
    <property type="match status" value="1"/>
</dbReference>
<evidence type="ECO:0000256" key="4">
    <source>
        <dbReference type="ARBA" id="ARBA00012448"/>
    </source>
</evidence>
<feature type="binding site" evidence="14">
    <location>
        <position position="210"/>
    </location>
    <ligand>
        <name>substrate</name>
    </ligand>
</feature>
<evidence type="ECO:0000256" key="8">
    <source>
        <dbReference type="ARBA" id="ARBA00022801"/>
    </source>
</evidence>
<dbReference type="GO" id="GO:0006508">
    <property type="term" value="P:proteolysis"/>
    <property type="evidence" value="ECO:0007669"/>
    <property type="project" value="UniProtKB-KW"/>
</dbReference>
<evidence type="ECO:0000256" key="14">
    <source>
        <dbReference type="PIRSR" id="PIRSR618044-2"/>
    </source>
</evidence>
<proteinExistence type="inferred from homology"/>
<evidence type="ECO:0000256" key="3">
    <source>
        <dbReference type="ARBA" id="ARBA00007164"/>
    </source>
</evidence>
<dbReference type="GO" id="GO:0009002">
    <property type="term" value="F:serine-type D-Ala-D-Ala carboxypeptidase activity"/>
    <property type="evidence" value="ECO:0007669"/>
    <property type="project" value="UniProtKB-EC"/>
</dbReference>
<comment type="function">
    <text evidence="1">Removes C-terminal D-alanyl residues from sugar-peptide cell wall precursors.</text>
</comment>
<sequence length="376" mass="40315">MFALIVDAQAATAPAVDARAWLLLDVTTGQELASSQADMRIEPASLTKIMTAYLIYEDLAAARLSLDQKVRISTRAWRVPAGSSRMFLEPGQQVSVQALLTGLMVQSGNDAAVALAEASAGSVEAFVARMNRRAAELGLAHTRFASPAGLPDPQTYSTARDLGRLAQRYVADFPQWATRFDAQREFEYGGIRQRNRNRLLWQDSSVDGIKTGHTGAAGYCLIATASRSEQGVTRRLIAVVTGTDSDKSRTQAGQTLLDWGYQAYDLAPAWGSPASARVWMGASDEVSYAPRHAPYLAVPTGRTPERQVVLNTPLRAPVQAGQQIGEVRWLLDGQVVGQAPLLASEEVAPASYAGRMMDAATLWVGQTLNIGPAAGG</sequence>
<evidence type="ECO:0000256" key="11">
    <source>
        <dbReference type="ARBA" id="ARBA00023316"/>
    </source>
</evidence>
<dbReference type="Gene3D" id="3.40.710.10">
    <property type="entry name" value="DD-peptidase/beta-lactamase superfamily"/>
    <property type="match status" value="1"/>
</dbReference>
<evidence type="ECO:0000256" key="6">
    <source>
        <dbReference type="ARBA" id="ARBA00022670"/>
    </source>
</evidence>
<reference evidence="17 18" key="1">
    <citation type="submission" date="2014-03" db="EMBL/GenBank/DDBJ databases">
        <title>Genome sequence of Bordetella holmseii.</title>
        <authorList>
            <person name="Harvill E."/>
            <person name="Goodfield L.L."/>
            <person name="Ivanov Y."/>
            <person name="Meyer J.A."/>
            <person name="Newth C."/>
            <person name="Cassiday P."/>
            <person name="Tondella M.L."/>
            <person name="Liao P."/>
            <person name="Zimmerman J."/>
            <person name="Meert K."/>
            <person name="Wessel D."/>
            <person name="Berger J."/>
            <person name="Dean J.M."/>
            <person name="Holubkov R."/>
            <person name="Burr J."/>
            <person name="Liu T."/>
            <person name="Brinkac L.M."/>
            <person name="Sanka R."/>
            <person name="Kim M."/>
            <person name="Losada L."/>
        </authorList>
    </citation>
    <scope>NUCLEOTIDE SEQUENCE [LARGE SCALE GENOMIC DNA]</scope>
    <source>
        <strain evidence="17 18">CDC-H585-BH</strain>
    </source>
</reference>
<evidence type="ECO:0000313" key="18">
    <source>
        <dbReference type="Proteomes" id="UP000026682"/>
    </source>
</evidence>
<dbReference type="GO" id="GO:0008360">
    <property type="term" value="P:regulation of cell shape"/>
    <property type="evidence" value="ECO:0007669"/>
    <property type="project" value="UniProtKB-KW"/>
</dbReference>
<feature type="active site" description="Proton acceptor" evidence="13">
    <location>
        <position position="48"/>
    </location>
</feature>
<evidence type="ECO:0000256" key="7">
    <source>
        <dbReference type="ARBA" id="ARBA00022729"/>
    </source>
</evidence>
<dbReference type="PRINTS" id="PR00725">
    <property type="entry name" value="DADACBPTASE1"/>
</dbReference>
<dbReference type="AlphaFoldDB" id="A0A158M7G5"/>
<keyword evidence="10" id="KW-0573">Peptidoglycan synthesis</keyword>
<dbReference type="InterPro" id="IPR018044">
    <property type="entry name" value="Peptidase_S11"/>
</dbReference>
<organism evidence="17 18">
    <name type="scientific">Bordetella holmesii CDC-H585-BH</name>
    <dbReference type="NCBI Taxonomy" id="1331206"/>
    <lineage>
        <taxon>Bacteria</taxon>
        <taxon>Pseudomonadati</taxon>
        <taxon>Pseudomonadota</taxon>
        <taxon>Betaproteobacteria</taxon>
        <taxon>Burkholderiales</taxon>
        <taxon>Alcaligenaceae</taxon>
        <taxon>Bordetella</taxon>
    </lineage>
</organism>
<protein>
    <recommendedName>
        <fullName evidence="4">serine-type D-Ala-D-Ala carboxypeptidase</fullName>
        <ecNumber evidence="4">3.4.16.4</ecNumber>
    </recommendedName>
</protein>
<feature type="active site" description="Acyl-ester intermediate" evidence="13">
    <location>
        <position position="45"/>
    </location>
</feature>
<feature type="domain" description="Peptidase S11 D-Ala-D-Ala carboxypeptidase A C-terminal" evidence="16">
    <location>
        <begin position="261"/>
        <end position="349"/>
    </location>
</feature>
<dbReference type="Gene3D" id="2.60.410.10">
    <property type="entry name" value="D-Ala-D-Ala carboxypeptidase, C-terminal domain"/>
    <property type="match status" value="1"/>
</dbReference>
<evidence type="ECO:0000259" key="16">
    <source>
        <dbReference type="SMART" id="SM00936"/>
    </source>
</evidence>
<dbReference type="InterPro" id="IPR012907">
    <property type="entry name" value="Peptidase_S11_C"/>
</dbReference>
<evidence type="ECO:0000256" key="12">
    <source>
        <dbReference type="ARBA" id="ARBA00034000"/>
    </source>
</evidence>
<feature type="active site" evidence="13">
    <location>
        <position position="107"/>
    </location>
</feature>
<comment type="catalytic activity">
    <reaction evidence="12">
        <text>Preferential cleavage: (Ac)2-L-Lys-D-Ala-|-D-Ala. Also transpeptidation of peptidyl-alanyl moieties that are N-acyl substituents of D-alanine.</text>
        <dbReference type="EC" id="3.4.16.4"/>
    </reaction>
</comment>
<keyword evidence="9" id="KW-0133">Cell shape</keyword>
<dbReference type="InterPro" id="IPR015956">
    <property type="entry name" value="Peniciliin-bd_prot_C_sf"/>
</dbReference>
<evidence type="ECO:0000256" key="5">
    <source>
        <dbReference type="ARBA" id="ARBA00022645"/>
    </source>
</evidence>